<proteinExistence type="predicted"/>
<protein>
    <recommendedName>
        <fullName evidence="4">Fanconi-associated nuclease</fullName>
    </recommendedName>
</protein>
<gene>
    <name evidence="2" type="ORF">PCOR1329_LOCUS19821</name>
</gene>
<feature type="compositionally biased region" description="Basic residues" evidence="1">
    <location>
        <begin position="463"/>
        <end position="473"/>
    </location>
</feature>
<evidence type="ECO:0008006" key="4">
    <source>
        <dbReference type="Google" id="ProtNLM"/>
    </source>
</evidence>
<feature type="region of interest" description="Disordered" evidence="1">
    <location>
        <begin position="437"/>
        <end position="473"/>
    </location>
</feature>
<evidence type="ECO:0000313" key="2">
    <source>
        <dbReference type="EMBL" id="CAK0817130.1"/>
    </source>
</evidence>
<organism evidence="2 3">
    <name type="scientific">Prorocentrum cordatum</name>
    <dbReference type="NCBI Taxonomy" id="2364126"/>
    <lineage>
        <taxon>Eukaryota</taxon>
        <taxon>Sar</taxon>
        <taxon>Alveolata</taxon>
        <taxon>Dinophyceae</taxon>
        <taxon>Prorocentrales</taxon>
        <taxon>Prorocentraceae</taxon>
        <taxon>Prorocentrum</taxon>
    </lineage>
</organism>
<evidence type="ECO:0000256" key="1">
    <source>
        <dbReference type="SAM" id="MobiDB-lite"/>
    </source>
</evidence>
<name>A0ABN9RDT6_9DINO</name>
<dbReference type="EMBL" id="CAUYUJ010006367">
    <property type="protein sequence ID" value="CAK0817130.1"/>
    <property type="molecule type" value="Genomic_DNA"/>
</dbReference>
<comment type="caution">
    <text evidence="2">The sequence shown here is derived from an EMBL/GenBank/DDBJ whole genome shotgun (WGS) entry which is preliminary data.</text>
</comment>
<accession>A0ABN9RDT6</accession>
<reference evidence="2" key="1">
    <citation type="submission" date="2023-10" db="EMBL/GenBank/DDBJ databases">
        <authorList>
            <person name="Chen Y."/>
            <person name="Shah S."/>
            <person name="Dougan E. K."/>
            <person name="Thang M."/>
            <person name="Chan C."/>
        </authorList>
    </citation>
    <scope>NUCLEOTIDE SEQUENCE [LARGE SCALE GENOMIC DNA]</scope>
</reference>
<sequence>KALALLCDEHLAQSPLSALCLSAVAAARAGHAEGPAPEGEPRWGRAFAHRLRGSSQLLGLLRDPRAAAGPRGPVDDEGLLGDVAEAAAVALEWRARLCRSLEVWDVLLCTLQPTARHELRVRRMWKLLSAVWPRQTTASSAAADSDDPGSSGIDRLVDICLRKLDRKNRAIDAGELQRMFELLLPASSTLEESLQAELRALVSSGRGEDDLCSGVQSWVQAVKAWHWQPLGGLAGRLFLEGLTLSPAAMGAVERRLSHKAAETEVLALARGPLLQKLDDASLVSRLLESVPGRIVELAELFAEFCQHAAGSRGGVGDGATKESRFGQAIMQLHMQGLHAPLRSSGQQRRQKRAFAGWRTRRRVFGRVWVKAATQTRITEFFHKAHEEVAEQSVAARMADGPDRARHFVSPICVDPGDAKKIVDSKEPPWAMMALRKGPAARGHASTLRDKRGADEPANVHSEKRQRRAKIFMA</sequence>
<evidence type="ECO:0000313" key="3">
    <source>
        <dbReference type="Proteomes" id="UP001189429"/>
    </source>
</evidence>
<keyword evidence="3" id="KW-1185">Reference proteome</keyword>
<dbReference type="Proteomes" id="UP001189429">
    <property type="component" value="Unassembled WGS sequence"/>
</dbReference>
<feature type="non-terminal residue" evidence="2">
    <location>
        <position position="1"/>
    </location>
</feature>